<evidence type="ECO:0000313" key="3">
    <source>
        <dbReference type="Proteomes" id="UP000246991"/>
    </source>
</evidence>
<dbReference type="OrthoDB" id="432447at2759"/>
<keyword evidence="3" id="KW-1185">Reference proteome</keyword>
<accession>A0A317SSB7</accession>
<gene>
    <name evidence="2" type="ORF">C7212DRAFT_362327</name>
</gene>
<feature type="region of interest" description="Disordered" evidence="1">
    <location>
        <begin position="1"/>
        <end position="62"/>
    </location>
</feature>
<protein>
    <recommendedName>
        <fullName evidence="4">Tyrosine specific protein phosphatases domain-containing protein</fullName>
    </recommendedName>
</protein>
<dbReference type="EMBL" id="PYWC01000023">
    <property type="protein sequence ID" value="PWW77333.1"/>
    <property type="molecule type" value="Genomic_DNA"/>
</dbReference>
<organism evidence="2 3">
    <name type="scientific">Tuber magnatum</name>
    <name type="common">white Piedmont truffle</name>
    <dbReference type="NCBI Taxonomy" id="42249"/>
    <lineage>
        <taxon>Eukaryota</taxon>
        <taxon>Fungi</taxon>
        <taxon>Dikarya</taxon>
        <taxon>Ascomycota</taxon>
        <taxon>Pezizomycotina</taxon>
        <taxon>Pezizomycetes</taxon>
        <taxon>Pezizales</taxon>
        <taxon>Tuberaceae</taxon>
        <taxon>Tuber</taxon>
    </lineage>
</organism>
<evidence type="ECO:0000256" key="1">
    <source>
        <dbReference type="SAM" id="MobiDB-lite"/>
    </source>
</evidence>
<dbReference type="AlphaFoldDB" id="A0A317SSB7"/>
<name>A0A317SSB7_9PEZI</name>
<dbReference type="STRING" id="42249.A0A317SSB7"/>
<dbReference type="Proteomes" id="UP000246991">
    <property type="component" value="Unassembled WGS sequence"/>
</dbReference>
<reference evidence="2 3" key="1">
    <citation type="submission" date="2018-03" db="EMBL/GenBank/DDBJ databases">
        <title>Genomes of Pezizomycetes fungi and the evolution of truffles.</title>
        <authorList>
            <person name="Murat C."/>
            <person name="Payen T."/>
            <person name="Noel B."/>
            <person name="Kuo A."/>
            <person name="Martin F.M."/>
        </authorList>
    </citation>
    <scope>NUCLEOTIDE SEQUENCE [LARGE SCALE GENOMIC DNA]</scope>
    <source>
        <strain evidence="2">091103-1</strain>
    </source>
</reference>
<dbReference type="InterPro" id="IPR029021">
    <property type="entry name" value="Prot-tyrosine_phosphatase-like"/>
</dbReference>
<dbReference type="Gene3D" id="3.90.190.10">
    <property type="entry name" value="Protein tyrosine phosphatase superfamily"/>
    <property type="match status" value="1"/>
</dbReference>
<evidence type="ECO:0008006" key="4">
    <source>
        <dbReference type="Google" id="ProtNLM"/>
    </source>
</evidence>
<sequence length="401" mass="44873">MFSPTPNPGGKFPNDNRHSTHPSNHPSAYLRVQSPGISESYVHDQDNPTRPKAATLPSQRSPQSIFAMFPPGRGNDKPVAGEIYRISLFGTNQMLTAEGEALRLREYQKGHWDQMWVCEKNLDNRYGMRNRHTRRFIGWRGNYELVCSAEENSFYGWLNFAGLSLGGYLIMVTCVGGLKLGPLQRINPNDEHISVGEVGTQFGLHRLKDSVFRRFEWVVPNLLARSSAPYYDGEDSDESINETSIEFLQSYGIQNIISLNSVEISPRERGRLRAAKISYSHIKALEFIAPEQKQFDQIWNAYDNAGITIVYCGYGDGRTGIAISAIQLFEGRTLSDLDYRANGVQCPSQIEALNALSERIHDAENRSDPPDAPDLQPPPYPVPNTDTRSLAIHGGNAIGRT</sequence>
<feature type="region of interest" description="Disordered" evidence="1">
    <location>
        <begin position="362"/>
        <end position="401"/>
    </location>
</feature>
<comment type="caution">
    <text evidence="2">The sequence shown here is derived from an EMBL/GenBank/DDBJ whole genome shotgun (WGS) entry which is preliminary data.</text>
</comment>
<proteinExistence type="predicted"/>
<dbReference type="SUPFAM" id="SSF52799">
    <property type="entry name" value="(Phosphotyrosine protein) phosphatases II"/>
    <property type="match status" value="1"/>
</dbReference>
<feature type="compositionally biased region" description="Pro residues" evidence="1">
    <location>
        <begin position="370"/>
        <end position="382"/>
    </location>
</feature>
<evidence type="ECO:0000313" key="2">
    <source>
        <dbReference type="EMBL" id="PWW77333.1"/>
    </source>
</evidence>